<dbReference type="EMBL" id="CP041242">
    <property type="protein sequence ID" value="QDH71592.1"/>
    <property type="molecule type" value="Genomic_DNA"/>
</dbReference>
<evidence type="ECO:0000313" key="4">
    <source>
        <dbReference type="EMBL" id="QDH71592.1"/>
    </source>
</evidence>
<dbReference type="Pfam" id="PF13629">
    <property type="entry name" value="T2SS-T3SS_pil_N"/>
    <property type="match status" value="1"/>
</dbReference>
<comment type="similarity">
    <text evidence="1">Belongs to the bacterial secretin family.</text>
</comment>
<name>A0A514BW71_9GAMM</name>
<dbReference type="Pfam" id="PF00263">
    <property type="entry name" value="Secretin"/>
    <property type="match status" value="1"/>
</dbReference>
<dbReference type="Proteomes" id="UP000317199">
    <property type="component" value="Chromosome"/>
</dbReference>
<evidence type="ECO:0000313" key="5">
    <source>
        <dbReference type="Proteomes" id="UP000317199"/>
    </source>
</evidence>
<dbReference type="KEGG" id="lyj:FKV23_16940"/>
<feature type="domain" description="Pilus formation protein N-terminal" evidence="3">
    <location>
        <begin position="54"/>
        <end position="124"/>
    </location>
</feature>
<evidence type="ECO:0000256" key="1">
    <source>
        <dbReference type="RuleBase" id="RU004003"/>
    </source>
</evidence>
<evidence type="ECO:0000259" key="3">
    <source>
        <dbReference type="Pfam" id="PF13629"/>
    </source>
</evidence>
<proteinExistence type="inferred from homology"/>
<keyword evidence="5" id="KW-1185">Reference proteome</keyword>
<dbReference type="InterPro" id="IPR032789">
    <property type="entry name" value="T2SS-T3SS_pil_N"/>
</dbReference>
<organism evidence="4 5">
    <name type="scientific">Marilutibacter alkalisoli</name>
    <dbReference type="NCBI Taxonomy" id="2591633"/>
    <lineage>
        <taxon>Bacteria</taxon>
        <taxon>Pseudomonadati</taxon>
        <taxon>Pseudomonadota</taxon>
        <taxon>Gammaproteobacteria</taxon>
        <taxon>Lysobacterales</taxon>
        <taxon>Lysobacteraceae</taxon>
        <taxon>Marilutibacter</taxon>
    </lineage>
</organism>
<reference evidence="4 5" key="1">
    <citation type="submission" date="2019-06" db="EMBL/GenBank/DDBJ databases">
        <title>Lysobacter alkalisoli sp. nov. isolated from saline-alkali soil.</title>
        <authorList>
            <person name="Sun J.-Q."/>
            <person name="Xu L."/>
        </authorList>
    </citation>
    <scope>NUCLEOTIDE SEQUENCE [LARGE SCALE GENOMIC DNA]</scope>
    <source>
        <strain evidence="4 5">SJ-36</strain>
    </source>
</reference>
<sequence>MMSSTSSAVIDKSIMDTSMRRDSLFGIIAMLAIAFTSAFMPFGQAQAQVATLPNKLELYGGQVKVYKSGRPFSRVAVGNGDLIEVTTIDKRQLVVIAGADKGGFTTLHLWYEDGDQRSINVNVSPVDTSSTSLVVRELLALEPNSKARVQDVGSSVVITGELTALEAERVGTIAKLYPNVVDLSTPDLVAMQPMVLMDVRIMEFKRDALRDLGIRWQESIDGPAGGAIKDFSSSFFRILPDKSSFLDIVDDLPARINPMATYFGIATSITSRINLLTETGNAYELASPQLSARSGGSAKFLAGGEVPILKPGAFGTTTVEFKEYGIKLDIEPFVNGNDEISTAVSTEVSKIDPSVTVQGVPGFLTRKTDTELNVRSGETIVISGLVDITGSKGFGGIPGLANIPILGRLFRSDEFRAGRTDLVIFVTPRIIHPDHPANIDAIQKSDRMLEDFKQTIGTDIFD</sequence>
<dbReference type="GO" id="GO:0015627">
    <property type="term" value="C:type II protein secretion system complex"/>
    <property type="evidence" value="ECO:0007669"/>
    <property type="project" value="TreeGrafter"/>
</dbReference>
<dbReference type="AlphaFoldDB" id="A0A514BW71"/>
<dbReference type="InterPro" id="IPR050810">
    <property type="entry name" value="Bact_Secretion_Sys_Channel"/>
</dbReference>
<feature type="domain" description="Type II/III secretion system secretin-like" evidence="2">
    <location>
        <begin position="276"/>
        <end position="431"/>
    </location>
</feature>
<dbReference type="GO" id="GO:0009306">
    <property type="term" value="P:protein secretion"/>
    <property type="evidence" value="ECO:0007669"/>
    <property type="project" value="InterPro"/>
</dbReference>
<dbReference type="InterPro" id="IPR004846">
    <property type="entry name" value="T2SS/T3SS_dom"/>
</dbReference>
<dbReference type="PRINTS" id="PR00811">
    <property type="entry name" value="BCTERIALGSPD"/>
</dbReference>
<gene>
    <name evidence="4" type="ORF">FKV23_16940</name>
</gene>
<protein>
    <submittedName>
        <fullName evidence="4">Type II and III secretion system protein</fullName>
    </submittedName>
</protein>
<dbReference type="OrthoDB" id="9775455at2"/>
<accession>A0A514BW71</accession>
<dbReference type="InterPro" id="IPR001775">
    <property type="entry name" value="GspD/PilQ"/>
</dbReference>
<dbReference type="PANTHER" id="PTHR30332">
    <property type="entry name" value="PROBABLE GENERAL SECRETION PATHWAY PROTEIN D"/>
    <property type="match status" value="1"/>
</dbReference>
<dbReference type="PANTHER" id="PTHR30332:SF17">
    <property type="entry name" value="TYPE IV PILIATION SYSTEM PROTEIN DR_0774-RELATED"/>
    <property type="match status" value="1"/>
</dbReference>
<evidence type="ECO:0000259" key="2">
    <source>
        <dbReference type="Pfam" id="PF00263"/>
    </source>
</evidence>